<feature type="region of interest" description="Disordered" evidence="1">
    <location>
        <begin position="121"/>
        <end position="168"/>
    </location>
</feature>
<feature type="compositionally biased region" description="Acidic residues" evidence="1">
    <location>
        <begin position="131"/>
        <end position="142"/>
    </location>
</feature>
<dbReference type="EMBL" id="CDHK01000015">
    <property type="protein sequence ID" value="CEJ62295.1"/>
    <property type="molecule type" value="Genomic_DNA"/>
</dbReference>
<feature type="compositionally biased region" description="Basic and acidic residues" evidence="1">
    <location>
        <begin position="121"/>
        <end position="130"/>
    </location>
</feature>
<evidence type="ECO:0000256" key="1">
    <source>
        <dbReference type="SAM" id="MobiDB-lite"/>
    </source>
</evidence>
<evidence type="ECO:0000313" key="3">
    <source>
        <dbReference type="Proteomes" id="UP000042958"/>
    </source>
</evidence>
<organism evidence="2 3">
    <name type="scientific">Penicillium brasilianum</name>
    <dbReference type="NCBI Taxonomy" id="104259"/>
    <lineage>
        <taxon>Eukaryota</taxon>
        <taxon>Fungi</taxon>
        <taxon>Dikarya</taxon>
        <taxon>Ascomycota</taxon>
        <taxon>Pezizomycotina</taxon>
        <taxon>Eurotiomycetes</taxon>
        <taxon>Eurotiomycetidae</taxon>
        <taxon>Eurotiales</taxon>
        <taxon>Aspergillaceae</taxon>
        <taxon>Penicillium</taxon>
    </lineage>
</organism>
<dbReference type="OrthoDB" id="3508621at2759"/>
<reference evidence="3" key="1">
    <citation type="journal article" date="2015" name="Genome Announc.">
        <title>Draft genome sequence of the fungus Penicillium brasilianum MG11.</title>
        <authorList>
            <person name="Horn F."/>
            <person name="Linde J."/>
            <person name="Mattern D.J."/>
            <person name="Walther G."/>
            <person name="Guthke R."/>
            <person name="Brakhage A.A."/>
            <person name="Valiante V."/>
        </authorList>
    </citation>
    <scope>NUCLEOTIDE SEQUENCE [LARGE SCALE GENOMIC DNA]</scope>
    <source>
        <strain evidence="3">MG11</strain>
    </source>
</reference>
<accession>A0A0F7U3L5</accession>
<dbReference type="STRING" id="104259.A0A0F7U3L5"/>
<keyword evidence="3" id="KW-1185">Reference proteome</keyword>
<feature type="compositionally biased region" description="Basic and acidic residues" evidence="1">
    <location>
        <begin position="143"/>
        <end position="168"/>
    </location>
</feature>
<protein>
    <submittedName>
        <fullName evidence="2">Uncharacterized protein</fullName>
    </submittedName>
</protein>
<sequence length="388" mass="44828">MAIERPDRIPETKSEWKARHKQLAPKPLHQWENLRSASEITEKQFLGLRVIWPTRRKREDFVFHHALDADVSMAAQILGHFEVFQNFIKHIKGYHTRIQHRGDSADRLELGVFASPRRHQLETIRRVKDTTDEEGDTEMPDEPEPRERPQPGLYKEETVSTKSGDTERMEISPTLNYSPSMQGSMYECAEDMPGKKKETIGESIVNNAAIQLLAAICEVTADPACEFLDYRGPFEKFVSIGNVSMEARVDGVLLGREIPDIFAIFEVKPRYRRRKSSPKILWQESAEFVAWINHDLKNKRVVEWPMRLLIAQDHDEIYLCVAEYDEGYIEFLKEGDDSTDSFLSIQEYGPFHIRSGDQMEKLANIIYAYCQAVTDHINSIKSQTEPLT</sequence>
<proteinExistence type="predicted"/>
<gene>
    <name evidence="2" type="ORF">PMG11_10797</name>
</gene>
<dbReference type="Proteomes" id="UP000042958">
    <property type="component" value="Unassembled WGS sequence"/>
</dbReference>
<dbReference type="AlphaFoldDB" id="A0A0F7U3L5"/>
<name>A0A0F7U3L5_PENBI</name>
<evidence type="ECO:0000313" key="2">
    <source>
        <dbReference type="EMBL" id="CEJ62295.1"/>
    </source>
</evidence>